<dbReference type="PANTHER" id="PTHR31234:SF42">
    <property type="entry name" value="LATE EMBRYOGENESIS ABUNDANT (LEA) HYDROXYPROLINE-RICH GLYCOPROTEIN FAMILY"/>
    <property type="match status" value="1"/>
</dbReference>
<dbReference type="PANTHER" id="PTHR31234">
    <property type="entry name" value="LATE EMBRYOGENESIS ABUNDANT (LEA) HYDROXYPROLINE-RICH GLYCOPROTEIN FAMILY"/>
    <property type="match status" value="1"/>
</dbReference>
<dbReference type="Pfam" id="PF03168">
    <property type="entry name" value="LEA_2"/>
    <property type="match status" value="1"/>
</dbReference>
<dbReference type="STRING" id="4537.A0A0E0LWC1"/>
<name>A0A0E0LWC1_ORYPU</name>
<keyword evidence="3 5" id="KW-1133">Transmembrane helix</keyword>
<dbReference type="OMA" id="YRNCTTK"/>
<evidence type="ECO:0000256" key="1">
    <source>
        <dbReference type="ARBA" id="ARBA00004167"/>
    </source>
</evidence>
<evidence type="ECO:0000256" key="2">
    <source>
        <dbReference type="ARBA" id="ARBA00022692"/>
    </source>
</evidence>
<keyword evidence="2 5" id="KW-0812">Transmembrane</keyword>
<proteinExistence type="predicted"/>
<reference evidence="7" key="1">
    <citation type="submission" date="2015-04" db="UniProtKB">
        <authorList>
            <consortium name="EnsemblPlants"/>
        </authorList>
    </citation>
    <scope>IDENTIFICATION</scope>
</reference>
<dbReference type="InterPro" id="IPR044839">
    <property type="entry name" value="NDR1-like"/>
</dbReference>
<sequence>MWCAAIVCFAFSLLLIVAGVVILIVFLAVKPRAPSFDAAGATLNAVYVGSPAPYVNGDMTVVANVSNPNQKMDVVFRSAAVELFFGGRRMAAQALPAPFVQRRGQSQIISLHMVSSQVALPPELAVAMVNQVRNNRVVYTIRGTFKVQAKLWFWHYTYWMSALCDLELTAPPSGVLIARRCSTR</sequence>
<dbReference type="GO" id="GO:0098542">
    <property type="term" value="P:defense response to other organism"/>
    <property type="evidence" value="ECO:0007669"/>
    <property type="project" value="InterPro"/>
</dbReference>
<dbReference type="Proteomes" id="UP000026962">
    <property type="component" value="Chromosome 8"/>
</dbReference>
<feature type="transmembrane region" description="Helical" evidence="5">
    <location>
        <begin position="6"/>
        <end position="29"/>
    </location>
</feature>
<protein>
    <recommendedName>
        <fullName evidence="6">Late embryogenesis abundant protein LEA-2 subgroup domain-containing protein</fullName>
    </recommendedName>
</protein>
<dbReference type="AlphaFoldDB" id="A0A0E0LWC1"/>
<dbReference type="InterPro" id="IPR004864">
    <property type="entry name" value="LEA_2"/>
</dbReference>
<evidence type="ECO:0000259" key="6">
    <source>
        <dbReference type="Pfam" id="PF03168"/>
    </source>
</evidence>
<organism evidence="7">
    <name type="scientific">Oryza punctata</name>
    <name type="common">Red rice</name>
    <dbReference type="NCBI Taxonomy" id="4537"/>
    <lineage>
        <taxon>Eukaryota</taxon>
        <taxon>Viridiplantae</taxon>
        <taxon>Streptophyta</taxon>
        <taxon>Embryophyta</taxon>
        <taxon>Tracheophyta</taxon>
        <taxon>Spermatophyta</taxon>
        <taxon>Magnoliopsida</taxon>
        <taxon>Liliopsida</taxon>
        <taxon>Poales</taxon>
        <taxon>Poaceae</taxon>
        <taxon>BOP clade</taxon>
        <taxon>Oryzoideae</taxon>
        <taxon>Oryzeae</taxon>
        <taxon>Oryzinae</taxon>
        <taxon>Oryza</taxon>
    </lineage>
</organism>
<keyword evidence="4 5" id="KW-0472">Membrane</keyword>
<comment type="subcellular location">
    <subcellularLocation>
        <location evidence="1">Membrane</location>
        <topology evidence="1">Single-pass membrane protein</topology>
    </subcellularLocation>
</comment>
<evidence type="ECO:0000313" key="7">
    <source>
        <dbReference type="EnsemblPlants" id="OPUNC08G17100.1"/>
    </source>
</evidence>
<dbReference type="EnsemblPlants" id="OPUNC08G17100.1">
    <property type="protein sequence ID" value="OPUNC08G17100.1"/>
    <property type="gene ID" value="OPUNC08G17100"/>
</dbReference>
<reference evidence="7" key="2">
    <citation type="submission" date="2018-05" db="EMBL/GenBank/DDBJ databases">
        <title>OpunRS2 (Oryza punctata Reference Sequence Version 2).</title>
        <authorList>
            <person name="Zhang J."/>
            <person name="Kudrna D."/>
            <person name="Lee S."/>
            <person name="Talag J."/>
            <person name="Welchert J."/>
            <person name="Wing R.A."/>
        </authorList>
    </citation>
    <scope>NUCLEOTIDE SEQUENCE [LARGE SCALE GENOMIC DNA]</scope>
</reference>
<evidence type="ECO:0000313" key="8">
    <source>
        <dbReference type="Proteomes" id="UP000026962"/>
    </source>
</evidence>
<keyword evidence="8" id="KW-1185">Reference proteome</keyword>
<evidence type="ECO:0000256" key="3">
    <source>
        <dbReference type="ARBA" id="ARBA00022989"/>
    </source>
</evidence>
<dbReference type="GO" id="GO:0005886">
    <property type="term" value="C:plasma membrane"/>
    <property type="evidence" value="ECO:0007669"/>
    <property type="project" value="TreeGrafter"/>
</dbReference>
<feature type="domain" description="Late embryogenesis abundant protein LEA-2 subgroup" evidence="6">
    <location>
        <begin position="64"/>
        <end position="151"/>
    </location>
</feature>
<dbReference type="eggNOG" id="ENOG502QXV5">
    <property type="taxonomic scope" value="Eukaryota"/>
</dbReference>
<evidence type="ECO:0000256" key="5">
    <source>
        <dbReference type="SAM" id="Phobius"/>
    </source>
</evidence>
<evidence type="ECO:0000256" key="4">
    <source>
        <dbReference type="ARBA" id="ARBA00023136"/>
    </source>
</evidence>
<accession>A0A0E0LWC1</accession>
<dbReference type="HOGENOM" id="CLU_065053_1_0_1"/>
<dbReference type="Gramene" id="OPUNC08G17100.1">
    <property type="protein sequence ID" value="OPUNC08G17100.1"/>
    <property type="gene ID" value="OPUNC08G17100"/>
</dbReference>